<organism evidence="1 2">
    <name type="scientific">Chitinophaga japonensis</name>
    <name type="common">Flexibacter japonensis</name>
    <dbReference type="NCBI Taxonomy" id="104662"/>
    <lineage>
        <taxon>Bacteria</taxon>
        <taxon>Pseudomonadati</taxon>
        <taxon>Bacteroidota</taxon>
        <taxon>Chitinophagia</taxon>
        <taxon>Chitinophagales</taxon>
        <taxon>Chitinophagaceae</taxon>
        <taxon>Chitinophaga</taxon>
    </lineage>
</organism>
<name>A0A562SMW9_CHIJA</name>
<dbReference type="AlphaFoldDB" id="A0A562SMW9"/>
<comment type="caution">
    <text evidence="1">The sequence shown here is derived from an EMBL/GenBank/DDBJ whole genome shotgun (WGS) entry which is preliminary data.</text>
</comment>
<keyword evidence="2" id="KW-1185">Reference proteome</keyword>
<reference evidence="1 2" key="1">
    <citation type="journal article" date="2013" name="Stand. Genomic Sci.">
        <title>Genomic Encyclopedia of Type Strains, Phase I: The one thousand microbial genomes (KMG-I) project.</title>
        <authorList>
            <person name="Kyrpides N.C."/>
            <person name="Woyke T."/>
            <person name="Eisen J.A."/>
            <person name="Garrity G."/>
            <person name="Lilburn T.G."/>
            <person name="Beck B.J."/>
            <person name="Whitman W.B."/>
            <person name="Hugenholtz P."/>
            <person name="Klenk H.P."/>
        </authorList>
    </citation>
    <scope>NUCLEOTIDE SEQUENCE [LARGE SCALE GENOMIC DNA]</scope>
    <source>
        <strain evidence="1 2">DSM 13484</strain>
    </source>
</reference>
<protein>
    <submittedName>
        <fullName evidence="1">Uncharacterized protein</fullName>
    </submittedName>
</protein>
<evidence type="ECO:0000313" key="2">
    <source>
        <dbReference type="Proteomes" id="UP000316778"/>
    </source>
</evidence>
<dbReference type="Proteomes" id="UP000316778">
    <property type="component" value="Unassembled WGS sequence"/>
</dbReference>
<gene>
    <name evidence="1" type="ORF">LX66_5200</name>
</gene>
<sequence>MSLAFIGLLALYANAQQYPSGIYLSFTDFRNNKLSYAGTDKLRFHEFSGNNFITVKHNGQKSRLFKGKIYAYQRNNGQVVRTWNKVPYTLSEQGDIWIYYRYLNVTQGKGIQMERKYFYSTAGNSEILPLTISNLKHSFPEKYLFHNFLDAQFRNDAELSTYDSFAKKFKVNHLLATTISANTKN</sequence>
<accession>A0A562SMW9</accession>
<dbReference type="EMBL" id="VLLG01000006">
    <property type="protein sequence ID" value="TWI82625.1"/>
    <property type="molecule type" value="Genomic_DNA"/>
</dbReference>
<evidence type="ECO:0000313" key="1">
    <source>
        <dbReference type="EMBL" id="TWI82625.1"/>
    </source>
</evidence>
<proteinExistence type="predicted"/>